<dbReference type="Proteomes" id="UP000596742">
    <property type="component" value="Unassembled WGS sequence"/>
</dbReference>
<reference evidence="3" key="1">
    <citation type="submission" date="2018-11" db="EMBL/GenBank/DDBJ databases">
        <authorList>
            <person name="Alioto T."/>
            <person name="Alioto T."/>
        </authorList>
    </citation>
    <scope>NUCLEOTIDE SEQUENCE</scope>
</reference>
<evidence type="ECO:0000313" key="3">
    <source>
        <dbReference type="EMBL" id="VDI46393.1"/>
    </source>
</evidence>
<dbReference type="InterPro" id="IPR025924">
    <property type="entry name" value="YHYH_dom"/>
</dbReference>
<dbReference type="PANTHER" id="PTHR30289:SF8">
    <property type="entry name" value="YHYH DOMAIN-CONTAINING PROTEIN"/>
    <property type="match status" value="1"/>
</dbReference>
<comment type="caution">
    <text evidence="3">The sequence shown here is derived from an EMBL/GenBank/DDBJ whole genome shotgun (WGS) entry which is preliminary data.</text>
</comment>
<accession>A0A8B6F8F5</accession>
<evidence type="ECO:0000256" key="1">
    <source>
        <dbReference type="SAM" id="MobiDB-lite"/>
    </source>
</evidence>
<dbReference type="PANTHER" id="PTHR30289">
    <property type="entry name" value="UNCHARACTERIZED PROTEIN YBCL-RELATED"/>
    <property type="match status" value="1"/>
</dbReference>
<proteinExistence type="predicted"/>
<protein>
    <recommendedName>
        <fullName evidence="2">YHYH domain-containing protein</fullName>
    </recommendedName>
</protein>
<keyword evidence="4" id="KW-1185">Reference proteome</keyword>
<organism evidence="3 4">
    <name type="scientific">Mytilus galloprovincialis</name>
    <name type="common">Mediterranean mussel</name>
    <dbReference type="NCBI Taxonomy" id="29158"/>
    <lineage>
        <taxon>Eukaryota</taxon>
        <taxon>Metazoa</taxon>
        <taxon>Spiralia</taxon>
        <taxon>Lophotrochozoa</taxon>
        <taxon>Mollusca</taxon>
        <taxon>Bivalvia</taxon>
        <taxon>Autobranchia</taxon>
        <taxon>Pteriomorphia</taxon>
        <taxon>Mytilida</taxon>
        <taxon>Mytiloidea</taxon>
        <taxon>Mytilidae</taxon>
        <taxon>Mytilinae</taxon>
        <taxon>Mytilus</taxon>
    </lineage>
</organism>
<sequence>MCLLEADFLRHTQRVCNGLYKHNRTDEPGNSNVSICGNYEASVSVDSSNSEYYVISASGIPDHAWEEVNPNTPSNQNYNIKIPKTPTVATTKACVPFGKIGLTRTGVAIYNPLAAGSVNAVEGDSAETFDSCDGHASPDGAYHYHKIPNSCLYNNTVDELIGVAFDGFPIYGPNRRKNLNIISCHKDKCHGREVNGQYRYHVTEEWPYFLGCYHVMIGTHGTITCYGTPSSRPFVFHYFNPGMTVKNINGLTSEEISKFTVSGKYEATVTVDQSNAEYFMIAASGIPDHPWEMVNPNTPINKNYNIKIPKTPTVSPTKACVPFGKIGLTRTGVAIYNPLAGGSVNAVEGGSAETFDSCDGHTSPDGSYHYHKIPDSCLYNNTVDELIGVAFDGFPIYGPNVSDISDRWITSADLDKCHGREVNGQYRYHVTEEWPYFLGCYHGTVYADVVTVTYDCDLNSNDWDAWTYYLCECPENGGGGGTGGGGLPPPIECRPDNPNRPANCPDGPLQPDTNNNNDQSGDGNGGCRLRVNWMFVIFIVFKTFQSF</sequence>
<dbReference type="OrthoDB" id="197925at2759"/>
<feature type="domain" description="YHYH" evidence="2">
    <location>
        <begin position="80"/>
        <end position="175"/>
    </location>
</feature>
<evidence type="ECO:0000313" key="4">
    <source>
        <dbReference type="Proteomes" id="UP000596742"/>
    </source>
</evidence>
<feature type="compositionally biased region" description="Low complexity" evidence="1">
    <location>
        <begin position="512"/>
        <end position="521"/>
    </location>
</feature>
<dbReference type="EMBL" id="UYJE01006490">
    <property type="protein sequence ID" value="VDI46393.1"/>
    <property type="molecule type" value="Genomic_DNA"/>
</dbReference>
<evidence type="ECO:0000259" key="2">
    <source>
        <dbReference type="Pfam" id="PF14240"/>
    </source>
</evidence>
<feature type="region of interest" description="Disordered" evidence="1">
    <location>
        <begin position="482"/>
        <end position="521"/>
    </location>
</feature>
<dbReference type="Pfam" id="PF14240">
    <property type="entry name" value="YHYH"/>
    <property type="match status" value="2"/>
</dbReference>
<gene>
    <name evidence="3" type="ORF">MGAL_10B027811</name>
</gene>
<feature type="domain" description="YHYH" evidence="2">
    <location>
        <begin position="306"/>
        <end position="404"/>
    </location>
</feature>
<name>A0A8B6F8F5_MYTGA</name>
<dbReference type="AlphaFoldDB" id="A0A8B6F8F5"/>